<keyword evidence="3" id="KW-1185">Reference proteome</keyword>
<feature type="compositionally biased region" description="Polar residues" evidence="1">
    <location>
        <begin position="81"/>
        <end position="108"/>
    </location>
</feature>
<comment type="caution">
    <text evidence="2">The sequence shown here is derived from an EMBL/GenBank/DDBJ whole genome shotgun (WGS) entry which is preliminary data.</text>
</comment>
<protein>
    <submittedName>
        <fullName evidence="2">Uncharacterized protein</fullName>
    </submittedName>
</protein>
<name>A0ABQ0QCR2_9PROT</name>
<dbReference type="EMBL" id="BAQW01000009">
    <property type="protein sequence ID" value="GBR13282.1"/>
    <property type="molecule type" value="Genomic_DNA"/>
</dbReference>
<evidence type="ECO:0000256" key="1">
    <source>
        <dbReference type="SAM" id="MobiDB-lite"/>
    </source>
</evidence>
<evidence type="ECO:0000313" key="2">
    <source>
        <dbReference type="EMBL" id="GBR13282.1"/>
    </source>
</evidence>
<organism evidence="2 3">
    <name type="scientific">Gluconobacter frateurii NRIC 0228</name>
    <dbReference type="NCBI Taxonomy" id="1307946"/>
    <lineage>
        <taxon>Bacteria</taxon>
        <taxon>Pseudomonadati</taxon>
        <taxon>Pseudomonadota</taxon>
        <taxon>Alphaproteobacteria</taxon>
        <taxon>Acetobacterales</taxon>
        <taxon>Acetobacteraceae</taxon>
        <taxon>Gluconobacter</taxon>
    </lineage>
</organism>
<proteinExistence type="predicted"/>
<feature type="compositionally biased region" description="Basic and acidic residues" evidence="1">
    <location>
        <begin position="22"/>
        <end position="36"/>
    </location>
</feature>
<gene>
    <name evidence="2" type="ORF">AA0228_1969</name>
</gene>
<sequence length="118" mass="13209">MTQKRITASEPCPPQEKQGGQKKHDLTHTARTDVGPERQSGTAQRREKLAPAGRQVSNNMCRDPQKKGTNRAIKGIFAHGSGNQTRSQKQNNARMRQSTMTHRSSQKAGQEFHPRAKH</sequence>
<reference evidence="2" key="1">
    <citation type="submission" date="2013-04" db="EMBL/GenBank/DDBJ databases">
        <title>The genome sequencing project of 58 acetic acid bacteria.</title>
        <authorList>
            <person name="Okamoto-Kainuma A."/>
            <person name="Ishikawa M."/>
            <person name="Umino S."/>
            <person name="Koizumi Y."/>
            <person name="Shiwa Y."/>
            <person name="Yoshikawa H."/>
            <person name="Matsutani M."/>
            <person name="Matsushita K."/>
        </authorList>
    </citation>
    <scope>NUCLEOTIDE SEQUENCE</scope>
    <source>
        <strain evidence="2">NRIC 0228</strain>
    </source>
</reference>
<evidence type="ECO:0000313" key="3">
    <source>
        <dbReference type="Proteomes" id="UP001061070"/>
    </source>
</evidence>
<dbReference type="Proteomes" id="UP001061070">
    <property type="component" value="Unassembled WGS sequence"/>
</dbReference>
<feature type="region of interest" description="Disordered" evidence="1">
    <location>
        <begin position="1"/>
        <end position="118"/>
    </location>
</feature>
<accession>A0ABQ0QCR2</accession>